<name>A0A2U1PR73_ARTAN</name>
<reference evidence="6 7" key="1">
    <citation type="journal article" date="2018" name="Mol. Plant">
        <title>The genome of Artemisia annua provides insight into the evolution of Asteraceae family and artemisinin biosynthesis.</title>
        <authorList>
            <person name="Shen Q."/>
            <person name="Zhang L."/>
            <person name="Liao Z."/>
            <person name="Wang S."/>
            <person name="Yan T."/>
            <person name="Shi P."/>
            <person name="Liu M."/>
            <person name="Fu X."/>
            <person name="Pan Q."/>
            <person name="Wang Y."/>
            <person name="Lv Z."/>
            <person name="Lu X."/>
            <person name="Zhang F."/>
            <person name="Jiang W."/>
            <person name="Ma Y."/>
            <person name="Chen M."/>
            <person name="Hao X."/>
            <person name="Li L."/>
            <person name="Tang Y."/>
            <person name="Lv G."/>
            <person name="Zhou Y."/>
            <person name="Sun X."/>
            <person name="Brodelius P.E."/>
            <person name="Rose J.K.C."/>
            <person name="Tang K."/>
        </authorList>
    </citation>
    <scope>NUCLEOTIDE SEQUENCE [LARGE SCALE GENOMIC DNA]</scope>
    <source>
        <strain evidence="7">cv. Huhao1</strain>
        <tissue evidence="6">Leaf</tissue>
    </source>
</reference>
<protein>
    <submittedName>
        <fullName evidence="6">Zinc finger, RING/FYVE/PHD-type</fullName>
    </submittedName>
</protein>
<accession>A0A2U1PR73</accession>
<dbReference type="InterPro" id="IPR051834">
    <property type="entry name" value="RING_finger_E3_ligase"/>
</dbReference>
<feature type="domain" description="RING-type" evidence="5">
    <location>
        <begin position="95"/>
        <end position="136"/>
    </location>
</feature>
<evidence type="ECO:0000256" key="4">
    <source>
        <dbReference type="PROSITE-ProRule" id="PRU00175"/>
    </source>
</evidence>
<keyword evidence="7" id="KW-1185">Reference proteome</keyword>
<organism evidence="6 7">
    <name type="scientific">Artemisia annua</name>
    <name type="common">Sweet wormwood</name>
    <dbReference type="NCBI Taxonomy" id="35608"/>
    <lineage>
        <taxon>Eukaryota</taxon>
        <taxon>Viridiplantae</taxon>
        <taxon>Streptophyta</taxon>
        <taxon>Embryophyta</taxon>
        <taxon>Tracheophyta</taxon>
        <taxon>Spermatophyta</taxon>
        <taxon>Magnoliopsida</taxon>
        <taxon>eudicotyledons</taxon>
        <taxon>Gunneridae</taxon>
        <taxon>Pentapetalae</taxon>
        <taxon>asterids</taxon>
        <taxon>campanulids</taxon>
        <taxon>Asterales</taxon>
        <taxon>Asteraceae</taxon>
        <taxon>Asteroideae</taxon>
        <taxon>Anthemideae</taxon>
        <taxon>Artemisiinae</taxon>
        <taxon>Artemisia</taxon>
    </lineage>
</organism>
<dbReference type="InterPro" id="IPR001841">
    <property type="entry name" value="Znf_RING"/>
</dbReference>
<dbReference type="Pfam" id="PF13639">
    <property type="entry name" value="zf-RING_2"/>
    <property type="match status" value="1"/>
</dbReference>
<evidence type="ECO:0000256" key="2">
    <source>
        <dbReference type="ARBA" id="ARBA00022771"/>
    </source>
</evidence>
<dbReference type="PROSITE" id="PS50089">
    <property type="entry name" value="ZF_RING_2"/>
    <property type="match status" value="1"/>
</dbReference>
<keyword evidence="2 4" id="KW-0863">Zinc-finger</keyword>
<dbReference type="GO" id="GO:0005634">
    <property type="term" value="C:nucleus"/>
    <property type="evidence" value="ECO:0007669"/>
    <property type="project" value="TreeGrafter"/>
</dbReference>
<dbReference type="Proteomes" id="UP000245207">
    <property type="component" value="Unassembled WGS sequence"/>
</dbReference>
<keyword evidence="1" id="KW-0479">Metal-binding</keyword>
<keyword evidence="3" id="KW-0862">Zinc</keyword>
<dbReference type="EMBL" id="PKPP01000831">
    <property type="protein sequence ID" value="PWA88243.1"/>
    <property type="molecule type" value="Genomic_DNA"/>
</dbReference>
<dbReference type="GO" id="GO:0006511">
    <property type="term" value="P:ubiquitin-dependent protein catabolic process"/>
    <property type="evidence" value="ECO:0007669"/>
    <property type="project" value="TreeGrafter"/>
</dbReference>
<dbReference type="InterPro" id="IPR013083">
    <property type="entry name" value="Znf_RING/FYVE/PHD"/>
</dbReference>
<dbReference type="AlphaFoldDB" id="A0A2U1PR73"/>
<dbReference type="Gene3D" id="3.30.40.10">
    <property type="entry name" value="Zinc/RING finger domain, C3HC4 (zinc finger)"/>
    <property type="match status" value="1"/>
</dbReference>
<dbReference type="GO" id="GO:0061630">
    <property type="term" value="F:ubiquitin protein ligase activity"/>
    <property type="evidence" value="ECO:0007669"/>
    <property type="project" value="TreeGrafter"/>
</dbReference>
<gene>
    <name evidence="6" type="ORF">CTI12_AA122250</name>
</gene>
<dbReference type="GO" id="GO:0008270">
    <property type="term" value="F:zinc ion binding"/>
    <property type="evidence" value="ECO:0007669"/>
    <property type="project" value="UniProtKB-KW"/>
</dbReference>
<evidence type="ECO:0000256" key="3">
    <source>
        <dbReference type="ARBA" id="ARBA00022833"/>
    </source>
</evidence>
<evidence type="ECO:0000259" key="5">
    <source>
        <dbReference type="PROSITE" id="PS50089"/>
    </source>
</evidence>
<dbReference type="PANTHER" id="PTHR45931">
    <property type="entry name" value="SI:CH211-59O9.10"/>
    <property type="match status" value="1"/>
</dbReference>
<comment type="caution">
    <text evidence="6">The sequence shown here is derived from an EMBL/GenBank/DDBJ whole genome shotgun (WGS) entry which is preliminary data.</text>
</comment>
<evidence type="ECO:0000313" key="6">
    <source>
        <dbReference type="EMBL" id="PWA88243.1"/>
    </source>
</evidence>
<dbReference type="CDD" id="cd16454">
    <property type="entry name" value="RING-H2_PA-TM-RING"/>
    <property type="match status" value="1"/>
</dbReference>
<evidence type="ECO:0000256" key="1">
    <source>
        <dbReference type="ARBA" id="ARBA00022723"/>
    </source>
</evidence>
<dbReference type="PANTHER" id="PTHR45931:SF3">
    <property type="entry name" value="RING ZINC FINGER-CONTAINING PROTEIN"/>
    <property type="match status" value="1"/>
</dbReference>
<dbReference type="SMART" id="SM00184">
    <property type="entry name" value="RING"/>
    <property type="match status" value="1"/>
</dbReference>
<evidence type="ECO:0000313" key="7">
    <source>
        <dbReference type="Proteomes" id="UP000245207"/>
    </source>
</evidence>
<dbReference type="OrthoDB" id="8062037at2759"/>
<sequence>MVKGHMFEKSTQNLLNKKSCHFLIWVIFFDLFCIQSSQERSRSASLVEEIGRKPSTSIIVGDLQTEVFDSKKCGSKRFSWCKMGLNWKSCDQYECVVCLEKFKVGDKLTRLPCAHRFHFKCMVPWLENRTICPCCRMSVFG</sequence>
<dbReference type="SUPFAM" id="SSF57850">
    <property type="entry name" value="RING/U-box"/>
    <property type="match status" value="1"/>
</dbReference>
<proteinExistence type="predicted"/>